<gene>
    <name evidence="12" type="ORF">RSOLAG1IB_01578</name>
</gene>
<keyword evidence="10 11" id="KW-0539">Nucleus</keyword>
<comment type="subcellular location">
    <subcellularLocation>
        <location evidence="11">Endoplasmic reticulum membrane</location>
    </subcellularLocation>
    <subcellularLocation>
        <location evidence="11">Nucleus membrane</location>
    </subcellularLocation>
</comment>
<sequence length="235" mass="26313">MGVMAKQLSALRLHSERSDCFRDASSALQSSCESLQFDPSERVRVAVEMTLCELATAERISLPLECKRMKTKSSQKSVSQCVEALARSAQHWSSYSGYLREIPQLCIAYRRLHEIDHAKSIYANITNEKLAFFSSLNDHYMGLSLRQRELADLTEGLGSLVRILEQYSSSLEHSIETIPHKASDLTTQIQAKISTLWDDILADAQALNQRSLTSFEGHLAVILSEVTCSAITIWS</sequence>
<comment type="similarity">
    <text evidence="2 11">Belongs to the KAR5 family.</text>
</comment>
<proteinExistence type="inferred from homology"/>
<dbReference type="AlphaFoldDB" id="A0A0B7FC34"/>
<keyword evidence="7" id="KW-1133">Transmembrane helix</keyword>
<keyword evidence="9" id="KW-0325">Glycoprotein</keyword>
<dbReference type="GO" id="GO:0005789">
    <property type="term" value="C:endoplasmic reticulum membrane"/>
    <property type="evidence" value="ECO:0007669"/>
    <property type="project" value="UniProtKB-SubCell"/>
</dbReference>
<evidence type="ECO:0000256" key="6">
    <source>
        <dbReference type="ARBA" id="ARBA00022824"/>
    </source>
</evidence>
<evidence type="ECO:0000256" key="11">
    <source>
        <dbReference type="RuleBase" id="RU368082"/>
    </source>
</evidence>
<dbReference type="OrthoDB" id="5311848at2759"/>
<dbReference type="PANTHER" id="PTHR28012:SF1">
    <property type="entry name" value="NUCLEAR FUSION PROTEIN KAR5"/>
    <property type="match status" value="1"/>
</dbReference>
<keyword evidence="5 11" id="KW-0732">Signal</keyword>
<evidence type="ECO:0000256" key="8">
    <source>
        <dbReference type="ARBA" id="ARBA00023136"/>
    </source>
</evidence>
<evidence type="ECO:0000256" key="4">
    <source>
        <dbReference type="ARBA" id="ARBA00022692"/>
    </source>
</evidence>
<evidence type="ECO:0000313" key="13">
    <source>
        <dbReference type="Proteomes" id="UP000059188"/>
    </source>
</evidence>
<evidence type="ECO:0000256" key="9">
    <source>
        <dbReference type="ARBA" id="ARBA00023180"/>
    </source>
</evidence>
<dbReference type="Pfam" id="PF04163">
    <property type="entry name" value="Tht1"/>
    <property type="match status" value="1"/>
</dbReference>
<accession>A0A0B7FC34</accession>
<keyword evidence="13" id="KW-1185">Reference proteome</keyword>
<keyword evidence="6 11" id="KW-0256">Endoplasmic reticulum</keyword>
<evidence type="ECO:0000256" key="5">
    <source>
        <dbReference type="ARBA" id="ARBA00022729"/>
    </source>
</evidence>
<dbReference type="GO" id="GO:0031965">
    <property type="term" value="C:nuclear membrane"/>
    <property type="evidence" value="ECO:0007669"/>
    <property type="project" value="UniProtKB-SubCell"/>
</dbReference>
<protein>
    <submittedName>
        <fullName evidence="12">Nuclear fusion protein KAR5</fullName>
    </submittedName>
</protein>
<keyword evidence="3 11" id="KW-0415">Karyogamy</keyword>
<dbReference type="GO" id="GO:0000742">
    <property type="term" value="P:karyogamy involved in conjugation with cellular fusion"/>
    <property type="evidence" value="ECO:0007669"/>
    <property type="project" value="UniProtKB-UniRule"/>
</dbReference>
<evidence type="ECO:0000256" key="3">
    <source>
        <dbReference type="ARBA" id="ARBA00022459"/>
    </source>
</evidence>
<keyword evidence="4" id="KW-0812">Transmembrane</keyword>
<dbReference type="EMBL" id="LN679101">
    <property type="protein sequence ID" value="CEL55566.1"/>
    <property type="molecule type" value="Genomic_DNA"/>
</dbReference>
<name>A0A0B7FC34_THACB</name>
<dbReference type="InterPro" id="IPR007292">
    <property type="entry name" value="Nuclear_fusion_Kar5"/>
</dbReference>
<evidence type="ECO:0000256" key="10">
    <source>
        <dbReference type="ARBA" id="ARBA00023242"/>
    </source>
</evidence>
<organism evidence="12 13">
    <name type="scientific">Thanatephorus cucumeris (strain AG1-IB / isolate 7/3/14)</name>
    <name type="common">Lettuce bottom rot fungus</name>
    <name type="synonym">Rhizoctonia solani</name>
    <dbReference type="NCBI Taxonomy" id="1108050"/>
    <lineage>
        <taxon>Eukaryota</taxon>
        <taxon>Fungi</taxon>
        <taxon>Dikarya</taxon>
        <taxon>Basidiomycota</taxon>
        <taxon>Agaricomycotina</taxon>
        <taxon>Agaricomycetes</taxon>
        <taxon>Cantharellales</taxon>
        <taxon>Ceratobasidiaceae</taxon>
        <taxon>Rhizoctonia</taxon>
        <taxon>Rhizoctonia solani AG-1</taxon>
    </lineage>
</organism>
<comment type="function">
    <text evidence="1 11">Required for nuclear membrane fusion during karyogamy.</text>
</comment>
<evidence type="ECO:0000256" key="7">
    <source>
        <dbReference type="ARBA" id="ARBA00022989"/>
    </source>
</evidence>
<evidence type="ECO:0000256" key="1">
    <source>
        <dbReference type="ARBA" id="ARBA00003389"/>
    </source>
</evidence>
<evidence type="ECO:0000256" key="2">
    <source>
        <dbReference type="ARBA" id="ARBA00010473"/>
    </source>
</evidence>
<dbReference type="PANTHER" id="PTHR28012">
    <property type="entry name" value="NUCLEAR FUSION PROTEIN KAR5"/>
    <property type="match status" value="1"/>
</dbReference>
<evidence type="ECO:0000313" key="12">
    <source>
        <dbReference type="EMBL" id="CEL55566.1"/>
    </source>
</evidence>
<dbReference type="GO" id="GO:0048288">
    <property type="term" value="P:nuclear membrane fusion involved in karyogamy"/>
    <property type="evidence" value="ECO:0007669"/>
    <property type="project" value="UniProtKB-UniRule"/>
</dbReference>
<keyword evidence="8" id="KW-0472">Membrane</keyword>
<reference evidence="12 13" key="1">
    <citation type="submission" date="2014-11" db="EMBL/GenBank/DDBJ databases">
        <authorList>
            <person name="Wibberg Daniel"/>
        </authorList>
    </citation>
    <scope>NUCLEOTIDE SEQUENCE [LARGE SCALE GENOMIC DNA]</scope>
    <source>
        <strain evidence="12">Rhizoctonia solani AG1-IB 7/3/14</strain>
    </source>
</reference>
<dbReference type="Proteomes" id="UP000059188">
    <property type="component" value="Unassembled WGS sequence"/>
</dbReference>